<dbReference type="GO" id="GO:0003882">
    <property type="term" value="F:CDP-diacylglycerol-serine O-phosphatidyltransferase activity"/>
    <property type="evidence" value="ECO:0007669"/>
    <property type="project" value="UniProtKB-EC"/>
</dbReference>
<evidence type="ECO:0000256" key="2">
    <source>
        <dbReference type="ARBA" id="ARBA00004127"/>
    </source>
</evidence>
<keyword evidence="7 15" id="KW-0808">Transferase</keyword>
<name>A0A1M6PPE7_9BACT</name>
<dbReference type="Proteomes" id="UP000185812">
    <property type="component" value="Unassembled WGS sequence"/>
</dbReference>
<evidence type="ECO:0000313" key="18">
    <source>
        <dbReference type="Proteomes" id="UP000185812"/>
    </source>
</evidence>
<evidence type="ECO:0000256" key="9">
    <source>
        <dbReference type="ARBA" id="ARBA00022989"/>
    </source>
</evidence>
<keyword evidence="8 16" id="KW-0812">Transmembrane</keyword>
<dbReference type="InterPro" id="IPR043130">
    <property type="entry name" value="CDP-OH_PTrfase_TM_dom"/>
</dbReference>
<keyword evidence="18" id="KW-1185">Reference proteome</keyword>
<keyword evidence="10" id="KW-0443">Lipid metabolism</keyword>
<feature type="transmembrane region" description="Helical" evidence="16">
    <location>
        <begin position="124"/>
        <end position="145"/>
    </location>
</feature>
<dbReference type="EMBL" id="FRAU01000001">
    <property type="protein sequence ID" value="SHK09800.1"/>
    <property type="molecule type" value="Genomic_DNA"/>
</dbReference>
<dbReference type="InterPro" id="IPR048254">
    <property type="entry name" value="CDP_ALCOHOL_P_TRANSF_CS"/>
</dbReference>
<feature type="transmembrane region" description="Helical" evidence="16">
    <location>
        <begin position="192"/>
        <end position="212"/>
    </location>
</feature>
<dbReference type="PANTHER" id="PTHR14269">
    <property type="entry name" value="CDP-DIACYLGLYCEROL--GLYCEROL-3-PHOSPHATE 3-PHOSPHATIDYLTRANSFERASE-RELATED"/>
    <property type="match status" value="1"/>
</dbReference>
<dbReference type="Gene3D" id="1.20.120.1760">
    <property type="match status" value="1"/>
</dbReference>
<evidence type="ECO:0000256" key="16">
    <source>
        <dbReference type="SAM" id="Phobius"/>
    </source>
</evidence>
<dbReference type="GO" id="GO:0012505">
    <property type="term" value="C:endomembrane system"/>
    <property type="evidence" value="ECO:0007669"/>
    <property type="project" value="UniProtKB-SubCell"/>
</dbReference>
<dbReference type="RefSeq" id="WP_072714110.1">
    <property type="nucleotide sequence ID" value="NZ_FRAU01000001.1"/>
</dbReference>
<accession>A0A1M6PPE7</accession>
<dbReference type="Pfam" id="PF01066">
    <property type="entry name" value="CDP-OH_P_transf"/>
    <property type="match status" value="1"/>
</dbReference>
<proteinExistence type="inferred from homology"/>
<organism evidence="17 18">
    <name type="scientific">Rhodothermus profundi</name>
    <dbReference type="NCBI Taxonomy" id="633813"/>
    <lineage>
        <taxon>Bacteria</taxon>
        <taxon>Pseudomonadati</taxon>
        <taxon>Rhodothermota</taxon>
        <taxon>Rhodothermia</taxon>
        <taxon>Rhodothermales</taxon>
        <taxon>Rhodothermaceae</taxon>
        <taxon>Rhodothermus</taxon>
    </lineage>
</organism>
<comment type="subcellular location">
    <subcellularLocation>
        <location evidence="2">Endomembrane system</location>
        <topology evidence="2">Multi-pass membrane protein</topology>
    </subcellularLocation>
</comment>
<dbReference type="InterPro" id="IPR000462">
    <property type="entry name" value="CDP-OH_P_trans"/>
</dbReference>
<comment type="similarity">
    <text evidence="3 15">Belongs to the CDP-alcohol phosphatidyltransferase class-I family.</text>
</comment>
<evidence type="ECO:0000256" key="11">
    <source>
        <dbReference type="ARBA" id="ARBA00023136"/>
    </source>
</evidence>
<feature type="transmembrane region" description="Helical" evidence="16">
    <location>
        <begin position="233"/>
        <end position="257"/>
    </location>
</feature>
<dbReference type="OrthoDB" id="9777147at2"/>
<dbReference type="PROSITE" id="PS00379">
    <property type="entry name" value="CDP_ALCOHOL_P_TRANSF"/>
    <property type="match status" value="1"/>
</dbReference>
<gene>
    <name evidence="17" type="ORF">SAMN04488087_0267</name>
</gene>
<evidence type="ECO:0000256" key="10">
    <source>
        <dbReference type="ARBA" id="ARBA00023098"/>
    </source>
</evidence>
<dbReference type="InterPro" id="IPR050324">
    <property type="entry name" value="CDP-alcohol_PTase-I"/>
</dbReference>
<evidence type="ECO:0000256" key="14">
    <source>
        <dbReference type="ARBA" id="ARBA00032361"/>
    </source>
</evidence>
<dbReference type="AlphaFoldDB" id="A0A1M6PPE7"/>
<dbReference type="PANTHER" id="PTHR14269:SF61">
    <property type="entry name" value="CDP-DIACYLGLYCEROL--SERINE O-PHOSPHATIDYLTRANSFERASE"/>
    <property type="match status" value="1"/>
</dbReference>
<evidence type="ECO:0000256" key="15">
    <source>
        <dbReference type="RuleBase" id="RU003750"/>
    </source>
</evidence>
<dbReference type="NCBIfam" id="TIGR00473">
    <property type="entry name" value="pssA"/>
    <property type="match status" value="1"/>
</dbReference>
<dbReference type="EC" id="2.7.8.8" evidence="4"/>
<evidence type="ECO:0000256" key="13">
    <source>
        <dbReference type="ARBA" id="ARBA00023264"/>
    </source>
</evidence>
<dbReference type="GO" id="GO:0016020">
    <property type="term" value="C:membrane"/>
    <property type="evidence" value="ECO:0007669"/>
    <property type="project" value="InterPro"/>
</dbReference>
<dbReference type="InterPro" id="IPR004533">
    <property type="entry name" value="CDP-diaglyc--ser_O-PTrfase"/>
</dbReference>
<evidence type="ECO:0000313" key="17">
    <source>
        <dbReference type="EMBL" id="SHK09800.1"/>
    </source>
</evidence>
<evidence type="ECO:0000256" key="4">
    <source>
        <dbReference type="ARBA" id="ARBA00013174"/>
    </source>
</evidence>
<keyword evidence="6" id="KW-0444">Lipid biosynthesis</keyword>
<comment type="catalytic activity">
    <reaction evidence="1">
        <text>a CDP-1,2-diacyl-sn-glycerol + L-serine = a 1,2-diacyl-sn-glycero-3-phospho-L-serine + CMP + H(+)</text>
        <dbReference type="Rhea" id="RHEA:16913"/>
        <dbReference type="ChEBI" id="CHEBI:15378"/>
        <dbReference type="ChEBI" id="CHEBI:33384"/>
        <dbReference type="ChEBI" id="CHEBI:57262"/>
        <dbReference type="ChEBI" id="CHEBI:58332"/>
        <dbReference type="ChEBI" id="CHEBI:60377"/>
        <dbReference type="EC" id="2.7.8.8"/>
    </reaction>
</comment>
<evidence type="ECO:0000256" key="6">
    <source>
        <dbReference type="ARBA" id="ARBA00022516"/>
    </source>
</evidence>
<keyword evidence="13" id="KW-1208">Phospholipid metabolism</keyword>
<keyword evidence="9 16" id="KW-1133">Transmembrane helix</keyword>
<dbReference type="STRING" id="633813.SAMN04488087_0267"/>
<sequence length="292" mass="32763">MLRARWRYDRHGQKQRRFRARLRAYRTQRRQRLRRPIPRAAVPSFFTLMNLFSGFLAITQIHEGRFDYACWLIVLAGFFDILDGMLARLTNGTSLFGVELDSLSDVVSFGVAPAYLVYAFNLQAYGTLGLIIAALPAVCGAVRLARFNVQFEGEKREYFLGLPIPAQAAALVALVLNAEGVDLLERLTPGDFPVLIPVVFVLSALMVTNIPFDAIPRPSLAYLRRHPWKSIAYGMALLLIVFLQQIGLLLVLSAYILHGIGRAVYNLVRAILNAPVEEVAEATYTQPEKRDV</sequence>
<reference evidence="18" key="1">
    <citation type="submission" date="2016-11" db="EMBL/GenBank/DDBJ databases">
        <authorList>
            <person name="Varghese N."/>
            <person name="Submissions S."/>
        </authorList>
    </citation>
    <scope>NUCLEOTIDE SEQUENCE [LARGE SCALE GENOMIC DNA]</scope>
    <source>
        <strain evidence="18">DSM 22212</strain>
    </source>
</reference>
<feature type="transmembrane region" description="Helical" evidence="16">
    <location>
        <begin position="40"/>
        <end position="62"/>
    </location>
</feature>
<evidence type="ECO:0000256" key="7">
    <source>
        <dbReference type="ARBA" id="ARBA00022679"/>
    </source>
</evidence>
<keyword evidence="11 16" id="KW-0472">Membrane</keyword>
<evidence type="ECO:0000256" key="5">
    <source>
        <dbReference type="ARBA" id="ARBA00017171"/>
    </source>
</evidence>
<evidence type="ECO:0000256" key="3">
    <source>
        <dbReference type="ARBA" id="ARBA00010441"/>
    </source>
</evidence>
<evidence type="ECO:0000256" key="1">
    <source>
        <dbReference type="ARBA" id="ARBA00000287"/>
    </source>
</evidence>
<protein>
    <recommendedName>
        <fullName evidence="5">CDP-diacylglycerol--serine O-phosphatidyltransferase</fullName>
        <ecNumber evidence="4">2.7.8.8</ecNumber>
    </recommendedName>
    <alternativeName>
        <fullName evidence="14">Phosphatidylserine synthase</fullName>
    </alternativeName>
</protein>
<feature type="transmembrane region" description="Helical" evidence="16">
    <location>
        <begin position="157"/>
        <end position="176"/>
    </location>
</feature>
<dbReference type="GO" id="GO:0008654">
    <property type="term" value="P:phospholipid biosynthetic process"/>
    <property type="evidence" value="ECO:0007669"/>
    <property type="project" value="UniProtKB-KW"/>
</dbReference>
<evidence type="ECO:0000256" key="12">
    <source>
        <dbReference type="ARBA" id="ARBA00023209"/>
    </source>
</evidence>
<keyword evidence="12" id="KW-0594">Phospholipid biosynthesis</keyword>
<evidence type="ECO:0000256" key="8">
    <source>
        <dbReference type="ARBA" id="ARBA00022692"/>
    </source>
</evidence>